<protein>
    <submittedName>
        <fullName evidence="16">Putative potassium voltage-gated channel Shab subfamily 1</fullName>
    </submittedName>
</protein>
<evidence type="ECO:0000256" key="9">
    <source>
        <dbReference type="ARBA" id="ARBA00022989"/>
    </source>
</evidence>
<feature type="domain" description="BTB" evidence="15">
    <location>
        <begin position="94"/>
        <end position="203"/>
    </location>
</feature>
<dbReference type="SUPFAM" id="SSF81324">
    <property type="entry name" value="Voltage-gated potassium channels"/>
    <property type="match status" value="1"/>
</dbReference>
<evidence type="ECO:0000256" key="10">
    <source>
        <dbReference type="ARBA" id="ARBA00023065"/>
    </source>
</evidence>
<dbReference type="InterPro" id="IPR003131">
    <property type="entry name" value="T1-type_BTB"/>
</dbReference>
<feature type="transmembrane region" description="Helical" evidence="14">
    <location>
        <begin position="395"/>
        <end position="416"/>
    </location>
</feature>
<dbReference type="PANTHER" id="PTHR11537:SF254">
    <property type="entry name" value="POTASSIUM VOLTAGE-GATED CHANNEL PROTEIN SHAB"/>
    <property type="match status" value="1"/>
</dbReference>
<feature type="compositionally biased region" description="Low complexity" evidence="13">
    <location>
        <begin position="17"/>
        <end position="29"/>
    </location>
</feature>
<dbReference type="AlphaFoldDB" id="A0A2S1WM25"/>
<dbReference type="PRINTS" id="PR01491">
    <property type="entry name" value="KVCHANNEL"/>
</dbReference>
<dbReference type="GO" id="GO:0051260">
    <property type="term" value="P:protein homooligomerization"/>
    <property type="evidence" value="ECO:0007669"/>
    <property type="project" value="InterPro"/>
</dbReference>
<feature type="region of interest" description="Disordered" evidence="13">
    <location>
        <begin position="979"/>
        <end position="1029"/>
    </location>
</feature>
<keyword evidence="12" id="KW-0407">Ion channel</keyword>
<evidence type="ECO:0000256" key="1">
    <source>
        <dbReference type="ARBA" id="ARBA00004141"/>
    </source>
</evidence>
<dbReference type="Gene3D" id="3.30.710.10">
    <property type="entry name" value="Potassium Channel Kv1.1, Chain A"/>
    <property type="match status" value="1"/>
</dbReference>
<evidence type="ECO:0000256" key="13">
    <source>
        <dbReference type="SAM" id="MobiDB-lite"/>
    </source>
</evidence>
<evidence type="ECO:0000256" key="5">
    <source>
        <dbReference type="ARBA" id="ARBA00022692"/>
    </source>
</evidence>
<dbReference type="Pfam" id="PF00520">
    <property type="entry name" value="Ion_trans"/>
    <property type="match status" value="1"/>
</dbReference>
<evidence type="ECO:0000256" key="4">
    <source>
        <dbReference type="ARBA" id="ARBA00022553"/>
    </source>
</evidence>
<evidence type="ECO:0000256" key="11">
    <source>
        <dbReference type="ARBA" id="ARBA00023136"/>
    </source>
</evidence>
<dbReference type="FunFam" id="3.30.710.10:FF:000010">
    <property type="entry name" value="Potassium voltage-gated channel subfamily B member"/>
    <property type="match status" value="1"/>
</dbReference>
<feature type="transmembrane region" description="Helical" evidence="14">
    <location>
        <begin position="293"/>
        <end position="314"/>
    </location>
</feature>
<keyword evidence="2" id="KW-0813">Transport</keyword>
<evidence type="ECO:0000256" key="14">
    <source>
        <dbReference type="SAM" id="Phobius"/>
    </source>
</evidence>
<feature type="compositionally biased region" description="Basic and acidic residues" evidence="13">
    <location>
        <begin position="1"/>
        <end position="11"/>
    </location>
</feature>
<dbReference type="PRINTS" id="PR01494">
    <property type="entry name" value="KV9CHANNEL"/>
</dbReference>
<keyword evidence="8" id="KW-0630">Potassium</keyword>
<dbReference type="FunFam" id="1.10.287.70:FF:000034">
    <property type="entry name" value="Potassium voltage-gated channel subfamily B member"/>
    <property type="match status" value="1"/>
</dbReference>
<dbReference type="Gene3D" id="1.20.120.350">
    <property type="entry name" value="Voltage-gated potassium channels. Chain C"/>
    <property type="match status" value="1"/>
</dbReference>
<dbReference type="InterPro" id="IPR003968">
    <property type="entry name" value="K_chnl_volt-dep_Kv"/>
</dbReference>
<dbReference type="SMART" id="SM00225">
    <property type="entry name" value="BTB"/>
    <property type="match status" value="1"/>
</dbReference>
<evidence type="ECO:0000256" key="6">
    <source>
        <dbReference type="ARBA" id="ARBA00022826"/>
    </source>
</evidence>
<dbReference type="InterPro" id="IPR000210">
    <property type="entry name" value="BTB/POZ_dom"/>
</dbReference>
<evidence type="ECO:0000259" key="15">
    <source>
        <dbReference type="SMART" id="SM00225"/>
    </source>
</evidence>
<dbReference type="InterPro" id="IPR003971">
    <property type="entry name" value="K_chnl_volt-dep_Kv5/Kv9"/>
</dbReference>
<feature type="compositionally biased region" description="Basic and acidic residues" evidence="13">
    <location>
        <begin position="1015"/>
        <end position="1029"/>
    </location>
</feature>
<proteinExistence type="evidence at transcript level"/>
<dbReference type="Pfam" id="PF02214">
    <property type="entry name" value="BTB_2"/>
    <property type="match status" value="1"/>
</dbReference>
<dbReference type="InterPro" id="IPR028325">
    <property type="entry name" value="VG_K_chnl"/>
</dbReference>
<keyword evidence="3" id="KW-0633">Potassium transport</keyword>
<evidence type="ECO:0000256" key="8">
    <source>
        <dbReference type="ARBA" id="ARBA00022958"/>
    </source>
</evidence>
<dbReference type="GO" id="GO:0001508">
    <property type="term" value="P:action potential"/>
    <property type="evidence" value="ECO:0007669"/>
    <property type="project" value="TreeGrafter"/>
</dbReference>
<keyword evidence="9 14" id="KW-1133">Transmembrane helix</keyword>
<feature type="transmembrane region" description="Helical" evidence="14">
    <location>
        <begin position="456"/>
        <end position="481"/>
    </location>
</feature>
<evidence type="ECO:0000256" key="3">
    <source>
        <dbReference type="ARBA" id="ARBA00022538"/>
    </source>
</evidence>
<evidence type="ECO:0000256" key="12">
    <source>
        <dbReference type="ARBA" id="ARBA00023303"/>
    </source>
</evidence>
<keyword evidence="7" id="KW-0851">Voltage-gated channel</keyword>
<organism evidence="16">
    <name type="scientific">Hirudo verbana</name>
    <dbReference type="NCBI Taxonomy" id="311461"/>
    <lineage>
        <taxon>Eukaryota</taxon>
        <taxon>Metazoa</taxon>
        <taxon>Spiralia</taxon>
        <taxon>Lophotrochozoa</taxon>
        <taxon>Annelida</taxon>
        <taxon>Clitellata</taxon>
        <taxon>Hirudinea</taxon>
        <taxon>Hirudinida</taxon>
        <taxon>Hirudiniformes</taxon>
        <taxon>Hirudinidae</taxon>
        <taxon>Hirudo</taxon>
    </lineage>
</organism>
<feature type="region of interest" description="Disordered" evidence="13">
    <location>
        <begin position="1"/>
        <end position="29"/>
    </location>
</feature>
<dbReference type="EMBL" id="MG973379">
    <property type="protein sequence ID" value="AWJ68232.1"/>
    <property type="molecule type" value="mRNA"/>
</dbReference>
<dbReference type="Gene3D" id="1.10.287.70">
    <property type="match status" value="1"/>
</dbReference>
<dbReference type="InterPro" id="IPR027359">
    <property type="entry name" value="Volt_channel_dom_sf"/>
</dbReference>
<name>A0A2S1WM25_9ANNE</name>
<evidence type="ECO:0000256" key="7">
    <source>
        <dbReference type="ARBA" id="ARBA00022882"/>
    </source>
</evidence>
<comment type="subcellular location">
    <subcellularLocation>
        <location evidence="1">Membrane</location>
        <topology evidence="1">Multi-pass membrane protein</topology>
    </subcellularLocation>
</comment>
<feature type="transmembrane region" description="Helical" evidence="14">
    <location>
        <begin position="250"/>
        <end position="272"/>
    </location>
</feature>
<keyword evidence="10" id="KW-0406">Ion transport</keyword>
<dbReference type="SUPFAM" id="SSF54695">
    <property type="entry name" value="POZ domain"/>
    <property type="match status" value="1"/>
</dbReference>
<dbReference type="InterPro" id="IPR005821">
    <property type="entry name" value="Ion_trans_dom"/>
</dbReference>
<evidence type="ECO:0000313" key="16">
    <source>
        <dbReference type="EMBL" id="AWJ68232.1"/>
    </source>
</evidence>
<dbReference type="FunFam" id="1.20.120.350:FF:000018">
    <property type="entry name" value="Potassium voltage-gated channel subfamily B member"/>
    <property type="match status" value="1"/>
</dbReference>
<dbReference type="PANTHER" id="PTHR11537">
    <property type="entry name" value="VOLTAGE-GATED POTASSIUM CHANNEL"/>
    <property type="match status" value="1"/>
</dbReference>
<feature type="compositionally biased region" description="Acidic residues" evidence="13">
    <location>
        <begin position="997"/>
        <end position="1014"/>
    </location>
</feature>
<keyword evidence="4" id="KW-0597">Phosphoprotein</keyword>
<sequence>MEIEKKDHRVFSDPFKTSSGGMPTSSTTMGVLFTSSQAGTNHELLKPPTYSATEVQSTGTRNKLAPPNNNNNNNNNSNGYNNSNGGLFGRMNCKRVVLNVGGTRHEVMWKTLDRLPRTRLGKLRFCQDLESLKELCDDFNSSDMEFFFDRQSRSFSSILNFYRTGKLHLVEDMCVLSFSDDLEYWNIDELYLESCCQHRYHQLKEQVMDEMRKEADSLLTKVAVEDFGTGSCTRWQKKLWDLLEKPQTSMAARLIAIISVLFIVISTIALTLNTIPSIQGRDKHGNATDNEHLVAIEAACIGWFTLEYILRLWASPSKLIFLKGAMNFIDLLAILPYYVSLMLLESNKSTEQFQNVRRVVQIFRVMRIMRILKLARHSTGLQSLGYTLQRSYKELGLLMMFLAIGILVFSSLAYFAEKDEKNTDFHSIPETFWWAAITMTTVGYGDMCPTTLWGKVVGAACCVCGVLVVALPIPIIVNNFAEYYKDQMRREKAMKRKEALELAKRSGSIVSLAGGRAGGGDWKDFRFVGSVQQGFVTGAVIGDPLGARTAIVPQQHLTISHILGSPPATTMTAVLVEASPSSSSSMMQRRIFMSNPNLSSINNSEDGTIKRHVLLSVPDTQMILSGATQPILSAFDPFLTTRHQLPKHARKRTHGLKDTRLKEEVQRLLRNTPLSRKKTRPGKGIGRNFSTGHIAAADLEATAVGSSFASDEAFRSPPRPHFQSPSNLRFESIEVGHASPTSATHQQAQLLDFSSPRATRSELPAPPNYFAAVFPTAGQQSSLPLPAPHTSVFSFDVFKCQRCGRRASNDACCATCSDLIQFPRSPSYEISPTFVSYDDNKDNNKLLIPPPIAQSSPGASCSSRFLLTQLQPPISSEISKEKRVSLKKFPKKSQVGEKRRRGVVMNHCCGRSATYSPPNVTIDHQMIVETDRLLQQVQQQMESSCSDEQLCLRKMPAATTEMSFVIPEDSEEEVKVVVTSQQQQQQRNDTASSAATCDDDDDDDYDSIIEDEDDKFVSRQKLEPANKDAKSALVDRDVEFIDDFE</sequence>
<dbReference type="PRINTS" id="PR00169">
    <property type="entry name" value="KCHANNEL"/>
</dbReference>
<keyword evidence="5 14" id="KW-0812">Transmembrane</keyword>
<feature type="compositionally biased region" description="Low complexity" evidence="13">
    <location>
        <begin position="68"/>
        <end position="83"/>
    </location>
</feature>
<dbReference type="GO" id="GO:0005251">
    <property type="term" value="F:delayed rectifier potassium channel activity"/>
    <property type="evidence" value="ECO:0007669"/>
    <property type="project" value="TreeGrafter"/>
</dbReference>
<feature type="region of interest" description="Disordered" evidence="13">
    <location>
        <begin position="42"/>
        <end position="83"/>
    </location>
</feature>
<keyword evidence="6" id="KW-0631">Potassium channel</keyword>
<dbReference type="GO" id="GO:0008076">
    <property type="term" value="C:voltage-gated potassium channel complex"/>
    <property type="evidence" value="ECO:0007669"/>
    <property type="project" value="InterPro"/>
</dbReference>
<feature type="compositionally biased region" description="Polar residues" evidence="13">
    <location>
        <begin position="50"/>
        <end position="61"/>
    </location>
</feature>
<reference evidence="16" key="1">
    <citation type="submission" date="2018-02" db="EMBL/GenBank/DDBJ databases">
        <title>Hirudo verbana central nervous system transcriptome analysis of ion channel and receptor content.</title>
        <authorList>
            <person name="Northcutt A.J."/>
            <person name="Schulz D.J."/>
            <person name="Mesce K.A."/>
        </authorList>
    </citation>
    <scope>NUCLEOTIDE SEQUENCE</scope>
</reference>
<dbReference type="InterPro" id="IPR011333">
    <property type="entry name" value="SKP1/BTB/POZ_sf"/>
</dbReference>
<evidence type="ECO:0000256" key="2">
    <source>
        <dbReference type="ARBA" id="ARBA00022448"/>
    </source>
</evidence>
<feature type="transmembrane region" description="Helical" evidence="14">
    <location>
        <begin position="320"/>
        <end position="339"/>
    </location>
</feature>
<keyword evidence="11 14" id="KW-0472">Membrane</keyword>
<accession>A0A2S1WM25</accession>